<dbReference type="CDD" id="cd06260">
    <property type="entry name" value="DUF820-like"/>
    <property type="match status" value="1"/>
</dbReference>
<comment type="caution">
    <text evidence="3">The sequence shown here is derived from an EMBL/GenBank/DDBJ whole genome shotgun (WGS) entry which is preliminary data.</text>
</comment>
<dbReference type="OrthoDB" id="5524117at2"/>
<dbReference type="AlphaFoldDB" id="A0A4S8QCY2"/>
<organism evidence="3 4">
    <name type="scientific">Glycomyces buryatensis</name>
    <dbReference type="NCBI Taxonomy" id="2570927"/>
    <lineage>
        <taxon>Bacteria</taxon>
        <taxon>Bacillati</taxon>
        <taxon>Actinomycetota</taxon>
        <taxon>Actinomycetes</taxon>
        <taxon>Glycomycetales</taxon>
        <taxon>Glycomycetaceae</taxon>
        <taxon>Glycomyces</taxon>
    </lineage>
</organism>
<evidence type="ECO:0000313" key="3">
    <source>
        <dbReference type="EMBL" id="THV40902.1"/>
    </source>
</evidence>
<dbReference type="InterPro" id="IPR011335">
    <property type="entry name" value="Restrct_endonuc-II-like"/>
</dbReference>
<gene>
    <name evidence="3" type="ORF">FAB82_13705</name>
</gene>
<reference evidence="3 4" key="2">
    <citation type="submission" date="2019-05" db="EMBL/GenBank/DDBJ databases">
        <title>Glycomyces buryatensis sp. nov.</title>
        <authorList>
            <person name="Nikitina E."/>
        </authorList>
    </citation>
    <scope>NUCLEOTIDE SEQUENCE [LARGE SCALE GENOMIC DNA]</scope>
    <source>
        <strain evidence="3 4">18</strain>
    </source>
</reference>
<accession>A0A4S8QCY2</accession>
<keyword evidence="3" id="KW-0378">Hydrolase</keyword>
<dbReference type="Proteomes" id="UP000308760">
    <property type="component" value="Unassembled WGS sequence"/>
</dbReference>
<dbReference type="EMBL" id="STGY01000054">
    <property type="protein sequence ID" value="THV40902.1"/>
    <property type="molecule type" value="Genomic_DNA"/>
</dbReference>
<dbReference type="GO" id="GO:0004519">
    <property type="term" value="F:endonuclease activity"/>
    <property type="evidence" value="ECO:0007669"/>
    <property type="project" value="UniProtKB-KW"/>
</dbReference>
<keyword evidence="3" id="KW-0255">Endonuclease</keyword>
<evidence type="ECO:0000256" key="1">
    <source>
        <dbReference type="SAM" id="MobiDB-lite"/>
    </source>
</evidence>
<feature type="domain" description="Putative restriction endonuclease" evidence="2">
    <location>
        <begin position="38"/>
        <end position="178"/>
    </location>
</feature>
<dbReference type="Gene3D" id="3.90.1570.10">
    <property type="entry name" value="tt1808, chain A"/>
    <property type="match status" value="1"/>
</dbReference>
<protein>
    <submittedName>
        <fullName evidence="3">Uma2 family endonuclease</fullName>
    </submittedName>
</protein>
<dbReference type="PANTHER" id="PTHR35400">
    <property type="entry name" value="SLR1083 PROTEIN"/>
    <property type="match status" value="1"/>
</dbReference>
<dbReference type="InterPro" id="IPR012296">
    <property type="entry name" value="Nuclease_put_TT1808"/>
</dbReference>
<keyword evidence="3" id="KW-0540">Nuclease</keyword>
<sequence>MSLGFGKASEGDPMTDILLPRPPRDSGWESDDLDMYDLPDHVELIYGALQLMMSPQRTWHDEIMYRLRIILDRAAPSDLRVRQEMTVRINRKNRPEPDLLILVDQPEYNRSTKWFRPEDVKLVVEVESPESEERDRFLKPAIYAIGRIPNYLRISETDEGVPALHLYRLEGNEYQLVSEEYGRICLDEPFKVDAKLKGHW</sequence>
<dbReference type="InterPro" id="IPR008538">
    <property type="entry name" value="Uma2"/>
</dbReference>
<dbReference type="Pfam" id="PF05685">
    <property type="entry name" value="Uma2"/>
    <property type="match status" value="1"/>
</dbReference>
<evidence type="ECO:0000313" key="4">
    <source>
        <dbReference type="Proteomes" id="UP000308760"/>
    </source>
</evidence>
<keyword evidence="4" id="KW-1185">Reference proteome</keyword>
<evidence type="ECO:0000259" key="2">
    <source>
        <dbReference type="Pfam" id="PF05685"/>
    </source>
</evidence>
<proteinExistence type="predicted"/>
<dbReference type="PANTHER" id="PTHR35400:SF3">
    <property type="entry name" value="SLL1072 PROTEIN"/>
    <property type="match status" value="1"/>
</dbReference>
<reference evidence="4" key="1">
    <citation type="submission" date="2019-04" db="EMBL/GenBank/DDBJ databases">
        <title>Nocardioides xinjiangensis sp. nov.</title>
        <authorList>
            <person name="Liu S."/>
        </authorList>
    </citation>
    <scope>NUCLEOTIDE SEQUENCE [LARGE SCALE GENOMIC DNA]</scope>
    <source>
        <strain evidence="4">18</strain>
    </source>
</reference>
<dbReference type="SUPFAM" id="SSF52980">
    <property type="entry name" value="Restriction endonuclease-like"/>
    <property type="match status" value="1"/>
</dbReference>
<name>A0A4S8QCY2_9ACTN</name>
<feature type="region of interest" description="Disordered" evidence="1">
    <location>
        <begin position="1"/>
        <end position="23"/>
    </location>
</feature>